<evidence type="ECO:0000256" key="2">
    <source>
        <dbReference type="ARBA" id="ARBA00023445"/>
    </source>
</evidence>
<dbReference type="EMBL" id="ML122252">
    <property type="protein sequence ID" value="RPD65273.1"/>
    <property type="molecule type" value="Genomic_DNA"/>
</dbReference>
<dbReference type="GO" id="GO:0016616">
    <property type="term" value="F:oxidoreductase activity, acting on the CH-OH group of donors, NAD or NADP as acceptor"/>
    <property type="evidence" value="ECO:0007669"/>
    <property type="project" value="TreeGrafter"/>
</dbReference>
<keyword evidence="5" id="KW-1185">Reference proteome</keyword>
<dbReference type="Proteomes" id="UP000313359">
    <property type="component" value="Unassembled WGS sequence"/>
</dbReference>
<dbReference type="InterPro" id="IPR036291">
    <property type="entry name" value="NAD(P)-bd_dom_sf"/>
</dbReference>
<dbReference type="OrthoDB" id="2735536at2759"/>
<dbReference type="InterPro" id="IPR050425">
    <property type="entry name" value="NAD(P)_dehydrat-like"/>
</dbReference>
<feature type="domain" description="NAD-dependent epimerase/dehydratase" evidence="3">
    <location>
        <begin position="9"/>
        <end position="272"/>
    </location>
</feature>
<evidence type="ECO:0000256" key="1">
    <source>
        <dbReference type="ARBA" id="ARBA00023002"/>
    </source>
</evidence>
<reference evidence="4" key="1">
    <citation type="journal article" date="2018" name="Genome Biol. Evol.">
        <title>Genomics and development of Lentinus tigrinus, a white-rot wood-decaying mushroom with dimorphic fruiting bodies.</title>
        <authorList>
            <person name="Wu B."/>
            <person name="Xu Z."/>
            <person name="Knudson A."/>
            <person name="Carlson A."/>
            <person name="Chen N."/>
            <person name="Kovaka S."/>
            <person name="LaButti K."/>
            <person name="Lipzen A."/>
            <person name="Pennachio C."/>
            <person name="Riley R."/>
            <person name="Schakwitz W."/>
            <person name="Umezawa K."/>
            <person name="Ohm R.A."/>
            <person name="Grigoriev I.V."/>
            <person name="Nagy L.G."/>
            <person name="Gibbons J."/>
            <person name="Hibbett D."/>
        </authorList>
    </citation>
    <scope>NUCLEOTIDE SEQUENCE [LARGE SCALE GENOMIC DNA]</scope>
    <source>
        <strain evidence="4">ALCF2SS1-6</strain>
    </source>
</reference>
<dbReference type="PANTHER" id="PTHR10366">
    <property type="entry name" value="NAD DEPENDENT EPIMERASE/DEHYDRATASE"/>
    <property type="match status" value="1"/>
</dbReference>
<protein>
    <submittedName>
        <fullName evidence="4">NAD(P)-binding protein</fullName>
    </submittedName>
</protein>
<gene>
    <name evidence="4" type="ORF">L227DRAFT_583298</name>
</gene>
<keyword evidence="1" id="KW-0560">Oxidoreductase</keyword>
<accession>A0A5C2SN96</accession>
<dbReference type="InterPro" id="IPR001509">
    <property type="entry name" value="Epimerase_deHydtase"/>
</dbReference>
<evidence type="ECO:0000259" key="3">
    <source>
        <dbReference type="Pfam" id="PF01370"/>
    </source>
</evidence>
<dbReference type="Pfam" id="PF01370">
    <property type="entry name" value="Epimerase"/>
    <property type="match status" value="1"/>
</dbReference>
<comment type="similarity">
    <text evidence="2">Belongs to the NAD(P)-dependent epimerase/dehydratase family. Dihydroflavonol-4-reductase subfamily.</text>
</comment>
<evidence type="ECO:0000313" key="5">
    <source>
        <dbReference type="Proteomes" id="UP000313359"/>
    </source>
</evidence>
<dbReference type="SUPFAM" id="SSF51735">
    <property type="entry name" value="NAD(P)-binding Rossmann-fold domains"/>
    <property type="match status" value="1"/>
</dbReference>
<dbReference type="STRING" id="1328759.A0A5C2SN96"/>
<organism evidence="4 5">
    <name type="scientific">Lentinus tigrinus ALCF2SS1-6</name>
    <dbReference type="NCBI Taxonomy" id="1328759"/>
    <lineage>
        <taxon>Eukaryota</taxon>
        <taxon>Fungi</taxon>
        <taxon>Dikarya</taxon>
        <taxon>Basidiomycota</taxon>
        <taxon>Agaricomycotina</taxon>
        <taxon>Agaricomycetes</taxon>
        <taxon>Polyporales</taxon>
        <taxon>Polyporaceae</taxon>
        <taxon>Lentinus</taxon>
    </lineage>
</organism>
<proteinExistence type="inferred from homology"/>
<sequence>MPAISSGKVLVTGANGFVAVWVLKDLLEHGFSVRSTVRTEGKSMYLRNLFAAHSSNFEVVVVNNMTTEGAFDEAVEGVDAILHLASPVILDSEDPSATIDPAVNGTLGILKSAFKHRATVRRVLILSSAAAIYNPPAPGQTGPRVLDERDWNEHSPKEVKEKGGKASGLDIYRTSKTFAERAAWRFVEDEKVKGGLEWDLVTLNPPFVYGPMMHQVATPDSLGSTPRMWYNHIVKGDLEGDALTKNGYAYVDVRDLARAHVLGLTVPEAGENRFMICAGSCVVQQFVDAARRVTDRIPAGEPSYKLEEAVYPTVYNAEKSKKVLRLDYRSLEETAEDTIRDFQSRGWVL</sequence>
<dbReference type="PANTHER" id="PTHR10366:SF564">
    <property type="entry name" value="STEROL-4-ALPHA-CARBOXYLATE 3-DEHYDROGENASE, DECARBOXYLATING"/>
    <property type="match status" value="1"/>
</dbReference>
<name>A0A5C2SN96_9APHY</name>
<dbReference type="Gene3D" id="3.40.50.720">
    <property type="entry name" value="NAD(P)-binding Rossmann-like Domain"/>
    <property type="match status" value="1"/>
</dbReference>
<dbReference type="AlphaFoldDB" id="A0A5C2SN96"/>
<evidence type="ECO:0000313" key="4">
    <source>
        <dbReference type="EMBL" id="RPD65273.1"/>
    </source>
</evidence>